<name>A0A4R2JM66_9PSEU</name>
<comment type="caution">
    <text evidence="3">The sequence shown here is derived from an EMBL/GenBank/DDBJ whole genome shotgun (WGS) entry which is preliminary data.</text>
</comment>
<reference evidence="3 4" key="1">
    <citation type="submission" date="2019-03" db="EMBL/GenBank/DDBJ databases">
        <title>Genomic Encyclopedia of Type Strains, Phase IV (KMG-IV): sequencing the most valuable type-strain genomes for metagenomic binning, comparative biology and taxonomic classification.</title>
        <authorList>
            <person name="Goeker M."/>
        </authorList>
    </citation>
    <scope>NUCLEOTIDE SEQUENCE [LARGE SCALE GENOMIC DNA]</scope>
    <source>
        <strain evidence="3 4">DSM 45934</strain>
    </source>
</reference>
<evidence type="ECO:0000256" key="2">
    <source>
        <dbReference type="SAM" id="SignalP"/>
    </source>
</evidence>
<dbReference type="AlphaFoldDB" id="A0A4R2JM66"/>
<keyword evidence="4" id="KW-1185">Reference proteome</keyword>
<evidence type="ECO:0000313" key="3">
    <source>
        <dbReference type="EMBL" id="TCO58206.1"/>
    </source>
</evidence>
<dbReference type="EMBL" id="SLWS01000005">
    <property type="protein sequence ID" value="TCO58206.1"/>
    <property type="molecule type" value="Genomic_DNA"/>
</dbReference>
<dbReference type="OrthoDB" id="3662020at2"/>
<dbReference type="Proteomes" id="UP000295680">
    <property type="component" value="Unassembled WGS sequence"/>
</dbReference>
<accession>A0A4R2JM66</accession>
<organism evidence="3 4">
    <name type="scientific">Actinocrispum wychmicini</name>
    <dbReference type="NCBI Taxonomy" id="1213861"/>
    <lineage>
        <taxon>Bacteria</taxon>
        <taxon>Bacillati</taxon>
        <taxon>Actinomycetota</taxon>
        <taxon>Actinomycetes</taxon>
        <taxon>Pseudonocardiales</taxon>
        <taxon>Pseudonocardiaceae</taxon>
        <taxon>Actinocrispum</taxon>
    </lineage>
</organism>
<evidence type="ECO:0000313" key="4">
    <source>
        <dbReference type="Proteomes" id="UP000295680"/>
    </source>
</evidence>
<feature type="signal peptide" evidence="2">
    <location>
        <begin position="1"/>
        <end position="24"/>
    </location>
</feature>
<evidence type="ECO:0000256" key="1">
    <source>
        <dbReference type="SAM" id="MobiDB-lite"/>
    </source>
</evidence>
<feature type="chain" id="PRO_5039203019" evidence="2">
    <location>
        <begin position="25"/>
        <end position="286"/>
    </location>
</feature>
<sequence>MRNRLHTVIVALLLIAGCSSSDHNQPETSGNAAATPDEWASMRSIDACAILDETALAPLGKVSDKQFAGASVHSCVATITAPDSVRTTARAFVGERAAPDAKQLDLAGVPAVQDSSCAVTVKVAGDDGISISVGGYEFEKQCEQAQRIATAVRAQLKTPPQNPYSTPFHGRDPCQPVDRLAHEIGTVKSLRRPTIINCEMTGSSGSLLISQEIINVTSHQHGEPLTIAGKEGMRHQEPDQQNRCMVMVRLRDAPQDSYYSTQYEVSSTSDPCGKATNAANESATEG</sequence>
<dbReference type="PROSITE" id="PS51257">
    <property type="entry name" value="PROKAR_LIPOPROTEIN"/>
    <property type="match status" value="1"/>
</dbReference>
<proteinExistence type="predicted"/>
<feature type="region of interest" description="Disordered" evidence="1">
    <location>
        <begin position="264"/>
        <end position="286"/>
    </location>
</feature>
<gene>
    <name evidence="3" type="ORF">EV192_105271</name>
</gene>
<protein>
    <submittedName>
        <fullName evidence="3">Uncharacterized protein</fullName>
    </submittedName>
</protein>
<feature type="compositionally biased region" description="Polar residues" evidence="1">
    <location>
        <begin position="277"/>
        <end position="286"/>
    </location>
</feature>
<keyword evidence="2" id="KW-0732">Signal</keyword>
<dbReference type="RefSeq" id="WP_132118795.1">
    <property type="nucleotide sequence ID" value="NZ_SLWS01000005.1"/>
</dbReference>